<dbReference type="InterPro" id="IPR002110">
    <property type="entry name" value="Ankyrin_rpt"/>
</dbReference>
<gene>
    <name evidence="4" type="ORF">KI387_030417</name>
</gene>
<accession>A0AA38FE94</accession>
<feature type="non-terminal residue" evidence="4">
    <location>
        <position position="1"/>
    </location>
</feature>
<feature type="repeat" description="ANK" evidence="3">
    <location>
        <begin position="128"/>
        <end position="160"/>
    </location>
</feature>
<dbReference type="PROSITE" id="PS50088">
    <property type="entry name" value="ANK_REPEAT"/>
    <property type="match status" value="3"/>
</dbReference>
<dbReference type="EMBL" id="JAHRHJ020000010">
    <property type="protein sequence ID" value="KAH9298735.1"/>
    <property type="molecule type" value="Genomic_DNA"/>
</dbReference>
<dbReference type="AlphaFoldDB" id="A0AA38FE94"/>
<keyword evidence="1" id="KW-0677">Repeat</keyword>
<proteinExistence type="predicted"/>
<evidence type="ECO:0000256" key="3">
    <source>
        <dbReference type="PROSITE-ProRule" id="PRU00023"/>
    </source>
</evidence>
<evidence type="ECO:0000256" key="1">
    <source>
        <dbReference type="ARBA" id="ARBA00022737"/>
    </source>
</evidence>
<dbReference type="OMA" id="HSHNCIN"/>
<dbReference type="PANTHER" id="PTHR24198:SF165">
    <property type="entry name" value="ANKYRIN REPEAT-CONTAINING PROTEIN-RELATED"/>
    <property type="match status" value="1"/>
</dbReference>
<feature type="repeat" description="ANK" evidence="3">
    <location>
        <begin position="362"/>
        <end position="398"/>
    </location>
</feature>
<evidence type="ECO:0008006" key="6">
    <source>
        <dbReference type="Google" id="ProtNLM"/>
    </source>
</evidence>
<dbReference type="Proteomes" id="UP000824469">
    <property type="component" value="Unassembled WGS sequence"/>
</dbReference>
<dbReference type="InterPro" id="IPR036770">
    <property type="entry name" value="Ankyrin_rpt-contain_sf"/>
</dbReference>
<sequence>MQKTLEIGEEDFVDKPIAEDQLLSSVVQVDEEDVNLNDKGLFELENKFIRLICEDESPEFVSLFKCIWKASVSKLDGNAKRKDDEIKMGRLLHKFLNLACKLDSVACSRAILEGEAGPSLPVNALDEYGKTALHHAAQSHSHNCINLLIRYQARTDIKSKEGHSPLDMSLFSKRMQVDWSLPSSIAELLRLIGDKDITAVRILAVNTKDVHQIAYKKALNGQIVSFAVLIIVATDLILSALVQSNDQPHIQTTIFESLVKRAISLWQIEARSSNNDNDNHSDKGSTSSLIDSNIQQQRKVLLSEIELLLHFKAGVIKPVKDTKRLNSQAPFSPLIGASQAGDEAMVKLLLNGNVDPNEADSDGNTALHWCLRATSSNQDTRLVCLLLRHGASVSARNILGLTSIHVAANYGHLQGLQMLLLRDSEAVDIYTETKETPLFYA</sequence>
<keyword evidence="2 3" id="KW-0040">ANK repeat</keyword>
<evidence type="ECO:0000256" key="2">
    <source>
        <dbReference type="ARBA" id="ARBA00023043"/>
    </source>
</evidence>
<feature type="repeat" description="ANK" evidence="3">
    <location>
        <begin position="399"/>
        <end position="432"/>
    </location>
</feature>
<name>A0AA38FE94_TAXCH</name>
<protein>
    <recommendedName>
        <fullName evidence="6">ANK_REP_REGION domain-containing protein</fullName>
    </recommendedName>
</protein>
<keyword evidence="5" id="KW-1185">Reference proteome</keyword>
<comment type="caution">
    <text evidence="4">The sequence shown here is derived from an EMBL/GenBank/DDBJ whole genome shotgun (WGS) entry which is preliminary data.</text>
</comment>
<evidence type="ECO:0000313" key="5">
    <source>
        <dbReference type="Proteomes" id="UP000824469"/>
    </source>
</evidence>
<dbReference type="PROSITE" id="PS50297">
    <property type="entry name" value="ANK_REP_REGION"/>
    <property type="match status" value="1"/>
</dbReference>
<dbReference type="PANTHER" id="PTHR24198">
    <property type="entry name" value="ANKYRIN REPEAT AND PROTEIN KINASE DOMAIN-CONTAINING PROTEIN"/>
    <property type="match status" value="1"/>
</dbReference>
<dbReference type="SMART" id="SM00248">
    <property type="entry name" value="ANK"/>
    <property type="match status" value="4"/>
</dbReference>
<organism evidence="4 5">
    <name type="scientific">Taxus chinensis</name>
    <name type="common">Chinese yew</name>
    <name type="synonym">Taxus wallichiana var. chinensis</name>
    <dbReference type="NCBI Taxonomy" id="29808"/>
    <lineage>
        <taxon>Eukaryota</taxon>
        <taxon>Viridiplantae</taxon>
        <taxon>Streptophyta</taxon>
        <taxon>Embryophyta</taxon>
        <taxon>Tracheophyta</taxon>
        <taxon>Spermatophyta</taxon>
        <taxon>Pinopsida</taxon>
        <taxon>Pinidae</taxon>
        <taxon>Conifers II</taxon>
        <taxon>Cupressales</taxon>
        <taxon>Taxaceae</taxon>
        <taxon>Taxus</taxon>
    </lineage>
</organism>
<dbReference type="SUPFAM" id="SSF48403">
    <property type="entry name" value="Ankyrin repeat"/>
    <property type="match status" value="2"/>
</dbReference>
<evidence type="ECO:0000313" key="4">
    <source>
        <dbReference type="EMBL" id="KAH9298735.1"/>
    </source>
</evidence>
<reference evidence="4 5" key="1">
    <citation type="journal article" date="2021" name="Nat. Plants">
        <title>The Taxus genome provides insights into paclitaxel biosynthesis.</title>
        <authorList>
            <person name="Xiong X."/>
            <person name="Gou J."/>
            <person name="Liao Q."/>
            <person name="Li Y."/>
            <person name="Zhou Q."/>
            <person name="Bi G."/>
            <person name="Li C."/>
            <person name="Du R."/>
            <person name="Wang X."/>
            <person name="Sun T."/>
            <person name="Guo L."/>
            <person name="Liang H."/>
            <person name="Lu P."/>
            <person name="Wu Y."/>
            <person name="Zhang Z."/>
            <person name="Ro D.K."/>
            <person name="Shang Y."/>
            <person name="Huang S."/>
            <person name="Yan J."/>
        </authorList>
    </citation>
    <scope>NUCLEOTIDE SEQUENCE [LARGE SCALE GENOMIC DNA]</scope>
    <source>
        <strain evidence="4">Ta-2019</strain>
    </source>
</reference>
<dbReference type="Pfam" id="PF12796">
    <property type="entry name" value="Ank_2"/>
    <property type="match status" value="2"/>
</dbReference>
<dbReference type="Gene3D" id="1.25.40.20">
    <property type="entry name" value="Ankyrin repeat-containing domain"/>
    <property type="match status" value="2"/>
</dbReference>